<evidence type="ECO:0000313" key="6">
    <source>
        <dbReference type="EMBL" id="TDW95184.1"/>
    </source>
</evidence>
<evidence type="ECO:0000256" key="2">
    <source>
        <dbReference type="ARBA" id="ARBA00022801"/>
    </source>
</evidence>
<dbReference type="InterPro" id="IPR051601">
    <property type="entry name" value="Serine_prot/Carboxylest_S33"/>
</dbReference>
<dbReference type="Pfam" id="PF00561">
    <property type="entry name" value="Abhydrolase_1"/>
    <property type="match status" value="1"/>
</dbReference>
<dbReference type="InterPro" id="IPR029058">
    <property type="entry name" value="AB_hydrolase_fold"/>
</dbReference>
<name>A0ABY2FQX8_9ACTN</name>
<comment type="similarity">
    <text evidence="1">Belongs to the peptidase S33 family.</text>
</comment>
<keyword evidence="7" id="KW-1185">Reference proteome</keyword>
<accession>A0ABY2FQX8</accession>
<keyword evidence="2" id="KW-0378">Hydrolase</keyword>
<evidence type="ECO:0000259" key="5">
    <source>
        <dbReference type="Pfam" id="PF08386"/>
    </source>
</evidence>
<proteinExistence type="inferred from homology"/>
<dbReference type="EMBL" id="SODU01000001">
    <property type="protein sequence ID" value="TDW95184.1"/>
    <property type="molecule type" value="Genomic_DNA"/>
</dbReference>
<comment type="caution">
    <text evidence="6">The sequence shown here is derived from an EMBL/GenBank/DDBJ whole genome shotgun (WGS) entry which is preliminary data.</text>
</comment>
<dbReference type="Proteomes" id="UP000295060">
    <property type="component" value="Unassembled WGS sequence"/>
</dbReference>
<dbReference type="SUPFAM" id="SSF53474">
    <property type="entry name" value="alpha/beta-Hydrolases"/>
    <property type="match status" value="2"/>
</dbReference>
<dbReference type="InterPro" id="IPR013595">
    <property type="entry name" value="Pept_S33_TAP-like_C"/>
</dbReference>
<keyword evidence="3" id="KW-0732">Signal</keyword>
<dbReference type="Pfam" id="PF08386">
    <property type="entry name" value="Abhydrolase_4"/>
    <property type="match status" value="1"/>
</dbReference>
<protein>
    <submittedName>
        <fullName evidence="6">TAP-like protein</fullName>
    </submittedName>
</protein>
<feature type="domain" description="Peptidase S33 tripeptidyl aminopeptidase-like C-terminal" evidence="5">
    <location>
        <begin position="390"/>
        <end position="478"/>
    </location>
</feature>
<dbReference type="Gene3D" id="3.40.50.1820">
    <property type="entry name" value="alpha/beta hydrolase"/>
    <property type="match status" value="1"/>
</dbReference>
<organism evidence="6 7">
    <name type="scientific">Kribbella pratensis</name>
    <dbReference type="NCBI Taxonomy" id="2512112"/>
    <lineage>
        <taxon>Bacteria</taxon>
        <taxon>Bacillati</taxon>
        <taxon>Actinomycetota</taxon>
        <taxon>Actinomycetes</taxon>
        <taxon>Propionibacteriales</taxon>
        <taxon>Kribbellaceae</taxon>
        <taxon>Kribbella</taxon>
    </lineage>
</organism>
<gene>
    <name evidence="6" type="ORF">EV137_2518</name>
</gene>
<dbReference type="PANTHER" id="PTHR43248:SF25">
    <property type="entry name" value="AB HYDROLASE-1 DOMAIN-CONTAINING PROTEIN-RELATED"/>
    <property type="match status" value="1"/>
</dbReference>
<dbReference type="InterPro" id="IPR000073">
    <property type="entry name" value="AB_hydrolase_1"/>
</dbReference>
<feature type="chain" id="PRO_5045817359" evidence="3">
    <location>
        <begin position="38"/>
        <end position="478"/>
    </location>
</feature>
<reference evidence="6 7" key="1">
    <citation type="submission" date="2019-03" db="EMBL/GenBank/DDBJ databases">
        <title>Genomic Encyclopedia of Type Strains, Phase III (KMG-III): the genomes of soil and plant-associated and newly described type strains.</title>
        <authorList>
            <person name="Whitman W."/>
        </authorList>
    </citation>
    <scope>NUCLEOTIDE SEQUENCE [LARGE SCALE GENOMIC DNA]</scope>
    <source>
        <strain evidence="6 7">VKMAc-2574</strain>
    </source>
</reference>
<feature type="signal peptide" evidence="3">
    <location>
        <begin position="1"/>
        <end position="37"/>
    </location>
</feature>
<evidence type="ECO:0000256" key="1">
    <source>
        <dbReference type="ARBA" id="ARBA00010088"/>
    </source>
</evidence>
<evidence type="ECO:0000313" key="7">
    <source>
        <dbReference type="Proteomes" id="UP000295060"/>
    </source>
</evidence>
<feature type="domain" description="AB hydrolase-1" evidence="4">
    <location>
        <begin position="185"/>
        <end position="273"/>
    </location>
</feature>
<sequence length="478" mass="51081">MCGAGIHESVSGMLKPLALAAGVLLALNAAVTPPAQATPTLDWGECPGGPGEVGIECATLHVPVDWSRPGGRQLTLTLGRLPSTAPKPQGSVLVNLGGPIGISIDLMRSYGGAAAFAGLRQKMDIVTWDLRGGPNAPGLSTNLPCEWTGARQPRVPRNQAEFDALAAANRAIAEKCQAKDRQLFAAMDSASHARDLEAIRRALGESKVNFYGASYGGFIGQAYAGLFPERVRSLVLDGTWNHSTGNWDRELTRLARDVQTFMTRFFDWCRGQENCASLWQQVVARAQRSPLPAGSTTYDGNEIRWTGLRLARLGEASYPTLLAALRKAATTGDASGFVPAPPNAPFPSAPSPGVVECTDWPHPTSQRQLQQQVRRMEAAAPYTGIAGTIQQAMLNCVGWPVPVRNQPAALPDGLPPLLMAGNWSEYDSATRVIDQVPGSRGIYHDGPGHTLYTSNDCARTKIDAYLADLVVPPRGTRC</sequence>
<evidence type="ECO:0000259" key="4">
    <source>
        <dbReference type="Pfam" id="PF00561"/>
    </source>
</evidence>
<dbReference type="PANTHER" id="PTHR43248">
    <property type="entry name" value="2-SUCCINYL-6-HYDROXY-2,4-CYCLOHEXADIENE-1-CARBOXYLATE SYNTHASE"/>
    <property type="match status" value="1"/>
</dbReference>
<evidence type="ECO:0000256" key="3">
    <source>
        <dbReference type="SAM" id="SignalP"/>
    </source>
</evidence>